<accession>A0A3P3ZKV8</accession>
<dbReference type="PANTHER" id="PTHR12027:SF81">
    <property type="entry name" value="WNT INHIBITOR OF DORSAL PROTEIN"/>
    <property type="match status" value="1"/>
</dbReference>
<evidence type="ECO:0000256" key="3">
    <source>
        <dbReference type="ARBA" id="ARBA00022473"/>
    </source>
</evidence>
<evidence type="ECO:0000256" key="8">
    <source>
        <dbReference type="ARBA" id="ARBA00023180"/>
    </source>
</evidence>
<dbReference type="Pfam" id="PF00110">
    <property type="entry name" value="wnt"/>
    <property type="match status" value="1"/>
</dbReference>
<dbReference type="GeneID" id="106818188"/>
<dbReference type="Proteomes" id="UP000695022">
    <property type="component" value="Unplaced"/>
</dbReference>
<keyword evidence="6 10" id="KW-0879">Wnt signaling pathway</keyword>
<dbReference type="InterPro" id="IPR013301">
    <property type="entry name" value="Wnt8"/>
</dbReference>
<dbReference type="CDD" id="cd19340">
    <property type="entry name" value="Wnt_Wnt8"/>
    <property type="match status" value="1"/>
</dbReference>
<evidence type="ECO:0000256" key="2">
    <source>
        <dbReference type="ARBA" id="ARBA00005683"/>
    </source>
</evidence>
<dbReference type="GO" id="GO:0030182">
    <property type="term" value="P:neuron differentiation"/>
    <property type="evidence" value="ECO:0007669"/>
    <property type="project" value="TreeGrafter"/>
</dbReference>
<evidence type="ECO:0000256" key="7">
    <source>
        <dbReference type="ARBA" id="ARBA00023157"/>
    </source>
</evidence>
<keyword evidence="12" id="KW-1185">Reference proteome</keyword>
<evidence type="ECO:0000256" key="1">
    <source>
        <dbReference type="ARBA" id="ARBA00004498"/>
    </source>
</evidence>
<keyword evidence="3 10" id="KW-0217">Developmental protein</keyword>
<organism evidence="11">
    <name type="scientific">Priapulus caudatus</name>
    <name type="common">Priapulid worm</name>
    <dbReference type="NCBI Taxonomy" id="37621"/>
    <lineage>
        <taxon>Eukaryota</taxon>
        <taxon>Metazoa</taxon>
        <taxon>Ecdysozoa</taxon>
        <taxon>Scalidophora</taxon>
        <taxon>Priapulida</taxon>
        <taxon>Priapulimorpha</taxon>
        <taxon>Priapulimorphida</taxon>
        <taxon>Priapulidae</taxon>
        <taxon>Priapulus</taxon>
    </lineage>
</organism>
<dbReference type="InterPro" id="IPR018161">
    <property type="entry name" value="Wnt_CS"/>
</dbReference>
<dbReference type="GO" id="GO:0060070">
    <property type="term" value="P:canonical Wnt signaling pathway"/>
    <property type="evidence" value="ECO:0007669"/>
    <property type="project" value="TreeGrafter"/>
</dbReference>
<dbReference type="GO" id="GO:0005109">
    <property type="term" value="F:frizzled binding"/>
    <property type="evidence" value="ECO:0007669"/>
    <property type="project" value="TreeGrafter"/>
</dbReference>
<keyword evidence="9" id="KW-0449">Lipoprotein</keyword>
<dbReference type="PANTHER" id="PTHR12027">
    <property type="entry name" value="WNT RELATED"/>
    <property type="match status" value="1"/>
</dbReference>
<keyword evidence="5" id="KW-0272">Extracellular matrix</keyword>
<comment type="similarity">
    <text evidence="2 10">Belongs to the Wnt family.</text>
</comment>
<keyword evidence="8" id="KW-0325">Glycoprotein</keyword>
<dbReference type="GO" id="GO:0045165">
    <property type="term" value="P:cell fate commitment"/>
    <property type="evidence" value="ECO:0007669"/>
    <property type="project" value="TreeGrafter"/>
</dbReference>
<dbReference type="AlphaFoldDB" id="A0A3P3ZKV8"/>
<gene>
    <name evidence="11" type="primary">Wnt8</name>
    <name evidence="13" type="synonym">LOC106818188</name>
</gene>
<comment type="subcellular location">
    <subcellularLocation>
        <location evidence="1 10">Secreted</location>
        <location evidence="1 10">Extracellular space</location>
        <location evidence="1 10">Extracellular matrix</location>
    </subcellularLocation>
</comment>
<dbReference type="GO" id="GO:0005125">
    <property type="term" value="F:cytokine activity"/>
    <property type="evidence" value="ECO:0007669"/>
    <property type="project" value="TreeGrafter"/>
</dbReference>
<dbReference type="EMBL" id="LR025124">
    <property type="protein sequence ID" value="VAY10402.1"/>
    <property type="molecule type" value="mRNA"/>
</dbReference>
<dbReference type="InterPro" id="IPR005817">
    <property type="entry name" value="Wnt"/>
</dbReference>
<dbReference type="PRINTS" id="PR01349">
    <property type="entry name" value="WNTPROTEIN"/>
</dbReference>
<evidence type="ECO:0000313" key="13">
    <source>
        <dbReference type="RefSeq" id="XP_014678401.1"/>
    </source>
</evidence>
<evidence type="ECO:0000313" key="12">
    <source>
        <dbReference type="Proteomes" id="UP000695022"/>
    </source>
</evidence>
<evidence type="ECO:0000256" key="6">
    <source>
        <dbReference type="ARBA" id="ARBA00022687"/>
    </source>
</evidence>
<evidence type="ECO:0000256" key="9">
    <source>
        <dbReference type="ARBA" id="ARBA00023288"/>
    </source>
</evidence>
<dbReference type="PRINTS" id="PR01892">
    <property type="entry name" value="WNT8PROTEIN"/>
</dbReference>
<dbReference type="PROSITE" id="PS00246">
    <property type="entry name" value="WNT1"/>
    <property type="match status" value="1"/>
</dbReference>
<keyword evidence="4" id="KW-0964">Secreted</keyword>
<dbReference type="GO" id="GO:0005615">
    <property type="term" value="C:extracellular space"/>
    <property type="evidence" value="ECO:0007669"/>
    <property type="project" value="TreeGrafter"/>
</dbReference>
<evidence type="ECO:0000313" key="11">
    <source>
        <dbReference type="EMBL" id="VAY10402.1"/>
    </source>
</evidence>
<dbReference type="OrthoDB" id="5945655at2759"/>
<comment type="function">
    <text evidence="10">Ligand for members of the frizzled family of seven transmembrane receptors.</text>
</comment>
<dbReference type="FunFam" id="3.30.2460.20:FF:000003">
    <property type="entry name" value="Protein Wnt"/>
    <property type="match status" value="1"/>
</dbReference>
<evidence type="ECO:0000256" key="4">
    <source>
        <dbReference type="ARBA" id="ARBA00022525"/>
    </source>
</evidence>
<dbReference type="SMART" id="SM00097">
    <property type="entry name" value="WNT1"/>
    <property type="match status" value="1"/>
</dbReference>
<proteinExistence type="evidence at transcript level"/>
<dbReference type="InterPro" id="IPR043158">
    <property type="entry name" value="Wnt_C"/>
</dbReference>
<protein>
    <recommendedName>
        <fullName evidence="10">Protein Wnt</fullName>
    </recommendedName>
</protein>
<sequence>MTCSGQQVNVLVWTAVITLCMFSIQAYSWTLNNFLMSGPKAYLTFSASVAAGAQAGMEECQHQYQWEKWNCPRSSLPLYSHSTPAANSETSFVHAISSAGVMHTLTRNCSAGEFEKCGCDDRKKGQVAAGWTWGGCSDNVQFGEQISKQFVDALETGLDATALMNLHNSEAGRAAVRQTLKRVCKCHGVSGSCSTQTCWLQITEFRQVGNYLKRKYHRAQRVDYKNGELKLGNTGRMEELPSLNKRDLVYLEPSPDYCRTNITEAGSVGTVGRLCSRRKVDSAHRSERKSCKVLCKSCGLKVRKRTIELLTSCNCKFQWCCDVKCEECRETVEKLTCSVI</sequence>
<name>A0A3P3ZKV8_PRICU</name>
<reference evidence="13" key="2">
    <citation type="submission" date="2025-05" db="UniProtKB">
        <authorList>
            <consortium name="RefSeq"/>
        </authorList>
    </citation>
    <scope>IDENTIFICATION</scope>
</reference>
<dbReference type="Gene3D" id="3.30.2460.20">
    <property type="match status" value="1"/>
</dbReference>
<dbReference type="RefSeq" id="XP_014678401.1">
    <property type="nucleotide sequence ID" value="XM_014822915.1"/>
</dbReference>
<evidence type="ECO:0000256" key="5">
    <source>
        <dbReference type="ARBA" id="ARBA00022530"/>
    </source>
</evidence>
<evidence type="ECO:0000256" key="10">
    <source>
        <dbReference type="RuleBase" id="RU003500"/>
    </source>
</evidence>
<keyword evidence="7" id="KW-1015">Disulfide bond</keyword>
<dbReference type="OMA" id="FMHLEVF"/>
<reference evidence="11" key="1">
    <citation type="submission" date="2018-10" db="EMBL/GenBank/DDBJ databases">
        <authorList>
            <person name="Janssen R."/>
        </authorList>
    </citation>
    <scope>NUCLEOTIDE SEQUENCE</scope>
    <source>
        <tissue evidence="11">Embryonic</tissue>
    </source>
</reference>